<sequence length="481" mass="54558">MNFIAATPYPSSTSSATQVDLFQKFYGLFEGEEMSSWTPAPWMEPERRRSEECYLDERRTQEDFGNFFTEERQDAAANEWHPVQLQGHQYSGINHITSWNCKGFLAHRTTSINEVTASRMGTSHGDVGAEVWSLGSQLQSFSYDQPLSAFVNTHAMPSGISYPRPSRPLPQWAHPVAGPSTSTLPSSTCPLYSPTPLRSMQHQNLLLARPLLTSESFPFVSSSQSSSDHSLSLNLPESASFDLTWAETLSCDFNALINESSGGVQPNHSHDIPMQCGPNMVMELEPSSGPERSKQTKRKQESRPAKLRVHRKRNQGTNIANSANFQDDHLNLAQFDMPCRLICRLEMISGPSEKSCPSATQASGHLSCKQEFTDLKTMAEHVIKDHRIPQGHGDSKPYKCAWEGCEKEGRVRTHLRHVLGCHILEWKCPYRECGHCFSRHDTLEKHLRETHSRDREDLLDRFDRYHFTIPKQEAQRRVSDR</sequence>
<evidence type="ECO:0000256" key="4">
    <source>
        <dbReference type="ARBA" id="ARBA00022833"/>
    </source>
</evidence>
<proteinExistence type="predicted"/>
<evidence type="ECO:0000256" key="5">
    <source>
        <dbReference type="PROSITE-ProRule" id="PRU00042"/>
    </source>
</evidence>
<feature type="compositionally biased region" description="Basic residues" evidence="6">
    <location>
        <begin position="305"/>
        <end position="314"/>
    </location>
</feature>
<dbReference type="GO" id="GO:0000978">
    <property type="term" value="F:RNA polymerase II cis-regulatory region sequence-specific DNA binding"/>
    <property type="evidence" value="ECO:0007669"/>
    <property type="project" value="TreeGrafter"/>
</dbReference>
<keyword evidence="1" id="KW-0479">Metal-binding</keyword>
<evidence type="ECO:0000256" key="2">
    <source>
        <dbReference type="ARBA" id="ARBA00022737"/>
    </source>
</evidence>
<name>A0A9P6JPT3_9AGAR</name>
<evidence type="ECO:0000256" key="6">
    <source>
        <dbReference type="SAM" id="MobiDB-lite"/>
    </source>
</evidence>
<dbReference type="GO" id="GO:0000981">
    <property type="term" value="F:DNA-binding transcription factor activity, RNA polymerase II-specific"/>
    <property type="evidence" value="ECO:0007669"/>
    <property type="project" value="TreeGrafter"/>
</dbReference>
<dbReference type="GO" id="GO:0005634">
    <property type="term" value="C:nucleus"/>
    <property type="evidence" value="ECO:0007669"/>
    <property type="project" value="UniProtKB-ARBA"/>
</dbReference>
<feature type="domain" description="C2H2-type" evidence="7">
    <location>
        <begin position="426"/>
        <end position="456"/>
    </location>
</feature>
<protein>
    <recommendedName>
        <fullName evidence="7">C2H2-type domain-containing protein</fullName>
    </recommendedName>
</protein>
<keyword evidence="2" id="KW-0677">Repeat</keyword>
<dbReference type="Proteomes" id="UP000807306">
    <property type="component" value="Unassembled WGS sequence"/>
</dbReference>
<feature type="region of interest" description="Disordered" evidence="6">
    <location>
        <begin position="282"/>
        <end position="320"/>
    </location>
</feature>
<reference evidence="8" key="1">
    <citation type="submission" date="2020-11" db="EMBL/GenBank/DDBJ databases">
        <authorList>
            <consortium name="DOE Joint Genome Institute"/>
            <person name="Ahrendt S."/>
            <person name="Riley R."/>
            <person name="Andreopoulos W."/>
            <person name="Labutti K."/>
            <person name="Pangilinan J."/>
            <person name="Ruiz-Duenas F.J."/>
            <person name="Barrasa J.M."/>
            <person name="Sanchez-Garcia M."/>
            <person name="Camarero S."/>
            <person name="Miyauchi S."/>
            <person name="Serrano A."/>
            <person name="Linde D."/>
            <person name="Babiker R."/>
            <person name="Drula E."/>
            <person name="Ayuso-Fernandez I."/>
            <person name="Pacheco R."/>
            <person name="Padilla G."/>
            <person name="Ferreira P."/>
            <person name="Barriuso J."/>
            <person name="Kellner H."/>
            <person name="Castanera R."/>
            <person name="Alfaro M."/>
            <person name="Ramirez L."/>
            <person name="Pisabarro A.G."/>
            <person name="Kuo A."/>
            <person name="Tritt A."/>
            <person name="Lipzen A."/>
            <person name="He G."/>
            <person name="Yan M."/>
            <person name="Ng V."/>
            <person name="Cullen D."/>
            <person name="Martin F."/>
            <person name="Rosso M.-N."/>
            <person name="Henrissat B."/>
            <person name="Hibbett D."/>
            <person name="Martinez A.T."/>
            <person name="Grigoriev I.V."/>
        </authorList>
    </citation>
    <scope>NUCLEOTIDE SEQUENCE</scope>
    <source>
        <strain evidence="8">CBS 506.95</strain>
    </source>
</reference>
<dbReference type="SMART" id="SM00355">
    <property type="entry name" value="ZnF_C2H2"/>
    <property type="match status" value="3"/>
</dbReference>
<keyword evidence="3 5" id="KW-0863">Zinc-finger</keyword>
<dbReference type="EMBL" id="MU157856">
    <property type="protein sequence ID" value="KAF9528019.1"/>
    <property type="molecule type" value="Genomic_DNA"/>
</dbReference>
<accession>A0A9P6JPT3</accession>
<dbReference type="PANTHER" id="PTHR19818">
    <property type="entry name" value="ZINC FINGER PROTEIN ZIC AND GLI"/>
    <property type="match status" value="1"/>
</dbReference>
<feature type="compositionally biased region" description="Basic and acidic residues" evidence="6">
    <location>
        <begin position="291"/>
        <end position="304"/>
    </location>
</feature>
<evidence type="ECO:0000313" key="8">
    <source>
        <dbReference type="EMBL" id="KAF9528019.1"/>
    </source>
</evidence>
<evidence type="ECO:0000313" key="9">
    <source>
        <dbReference type="Proteomes" id="UP000807306"/>
    </source>
</evidence>
<keyword evidence="9" id="KW-1185">Reference proteome</keyword>
<dbReference type="PROSITE" id="PS50157">
    <property type="entry name" value="ZINC_FINGER_C2H2_2"/>
    <property type="match status" value="1"/>
</dbReference>
<evidence type="ECO:0000256" key="3">
    <source>
        <dbReference type="ARBA" id="ARBA00022771"/>
    </source>
</evidence>
<dbReference type="OrthoDB" id="2647604at2759"/>
<dbReference type="InterPro" id="IPR050329">
    <property type="entry name" value="GLI_C2H2-zinc-finger"/>
</dbReference>
<dbReference type="PANTHER" id="PTHR19818:SF139">
    <property type="entry name" value="PAIR-RULE PROTEIN ODD-PAIRED"/>
    <property type="match status" value="1"/>
</dbReference>
<dbReference type="AlphaFoldDB" id="A0A9P6JPT3"/>
<dbReference type="Gene3D" id="3.30.160.60">
    <property type="entry name" value="Classic Zinc Finger"/>
    <property type="match status" value="1"/>
</dbReference>
<dbReference type="PROSITE" id="PS00028">
    <property type="entry name" value="ZINC_FINGER_C2H2_1"/>
    <property type="match status" value="1"/>
</dbReference>
<dbReference type="InterPro" id="IPR013087">
    <property type="entry name" value="Znf_C2H2_type"/>
</dbReference>
<keyword evidence="4" id="KW-0862">Zinc</keyword>
<organism evidence="8 9">
    <name type="scientific">Crepidotus variabilis</name>
    <dbReference type="NCBI Taxonomy" id="179855"/>
    <lineage>
        <taxon>Eukaryota</taxon>
        <taxon>Fungi</taxon>
        <taxon>Dikarya</taxon>
        <taxon>Basidiomycota</taxon>
        <taxon>Agaricomycotina</taxon>
        <taxon>Agaricomycetes</taxon>
        <taxon>Agaricomycetidae</taxon>
        <taxon>Agaricales</taxon>
        <taxon>Agaricineae</taxon>
        <taxon>Crepidotaceae</taxon>
        <taxon>Crepidotus</taxon>
    </lineage>
</organism>
<evidence type="ECO:0000256" key="1">
    <source>
        <dbReference type="ARBA" id="ARBA00022723"/>
    </source>
</evidence>
<dbReference type="GO" id="GO:0008270">
    <property type="term" value="F:zinc ion binding"/>
    <property type="evidence" value="ECO:0007669"/>
    <property type="project" value="UniProtKB-KW"/>
</dbReference>
<evidence type="ECO:0000259" key="7">
    <source>
        <dbReference type="PROSITE" id="PS50157"/>
    </source>
</evidence>
<gene>
    <name evidence="8" type="ORF">CPB83DRAFT_894737</name>
</gene>
<comment type="caution">
    <text evidence="8">The sequence shown here is derived from an EMBL/GenBank/DDBJ whole genome shotgun (WGS) entry which is preliminary data.</text>
</comment>
<dbReference type="GO" id="GO:0010557">
    <property type="term" value="P:positive regulation of macromolecule biosynthetic process"/>
    <property type="evidence" value="ECO:0007669"/>
    <property type="project" value="UniProtKB-ARBA"/>
</dbReference>